<evidence type="ECO:0000259" key="6">
    <source>
        <dbReference type="Pfam" id="PF02748"/>
    </source>
</evidence>
<dbReference type="GO" id="GO:0006221">
    <property type="term" value="P:pyrimidine nucleotide biosynthetic process"/>
    <property type="evidence" value="ECO:0007669"/>
    <property type="project" value="UniProtKB-UniRule"/>
</dbReference>
<proteinExistence type="inferred from homology"/>
<evidence type="ECO:0000313" key="7">
    <source>
        <dbReference type="EMBL" id="ADO84249.1"/>
    </source>
</evidence>
<dbReference type="HAMAP" id="MF_00002">
    <property type="entry name" value="Asp_carb_tr_reg"/>
    <property type="match status" value="1"/>
</dbReference>
<dbReference type="InterPro" id="IPR020542">
    <property type="entry name" value="Asp_carbamoyltrfase_reg_C"/>
</dbReference>
<evidence type="ECO:0000259" key="5">
    <source>
        <dbReference type="Pfam" id="PF01948"/>
    </source>
</evidence>
<dbReference type="HOGENOM" id="CLU_128576_0_0_0"/>
<comment type="subunit">
    <text evidence="4">Contains catalytic and regulatory chains.</text>
</comment>
<feature type="binding site" evidence="4">
    <location>
        <position position="105"/>
    </location>
    <ligand>
        <name>Zn(2+)</name>
        <dbReference type="ChEBI" id="CHEBI:29105"/>
    </ligand>
</feature>
<organism evidence="7 8">
    <name type="scientific">Ilyobacter polytropus (strain ATCC 51220 / DSM 2926 / LMG 16218 / CuHBu1)</name>
    <dbReference type="NCBI Taxonomy" id="572544"/>
    <lineage>
        <taxon>Bacteria</taxon>
        <taxon>Fusobacteriati</taxon>
        <taxon>Fusobacteriota</taxon>
        <taxon>Fusobacteriia</taxon>
        <taxon>Fusobacteriales</taxon>
        <taxon>Fusobacteriaceae</taxon>
        <taxon>Ilyobacter</taxon>
    </lineage>
</organism>
<dbReference type="RefSeq" id="WP_013388908.1">
    <property type="nucleotide sequence ID" value="NC_014633.1"/>
</dbReference>
<accession>E3HDR3</accession>
<evidence type="ECO:0000256" key="4">
    <source>
        <dbReference type="HAMAP-Rule" id="MF_00002"/>
    </source>
</evidence>
<dbReference type="GO" id="GO:0006207">
    <property type="term" value="P:'de novo' pyrimidine nucleobase biosynthetic process"/>
    <property type="evidence" value="ECO:0007669"/>
    <property type="project" value="InterPro"/>
</dbReference>
<feature type="domain" description="Aspartate carbamoyltransferase regulatory subunit C-terminal" evidence="6">
    <location>
        <begin position="99"/>
        <end position="142"/>
    </location>
</feature>
<gene>
    <name evidence="4" type="primary">pyrI</name>
    <name evidence="7" type="ordered locus">Ilyop_2490</name>
</gene>
<dbReference type="PANTHER" id="PTHR35805:SF1">
    <property type="entry name" value="ASPARTATE CARBAMOYLTRANSFERASE REGULATORY CHAIN"/>
    <property type="match status" value="1"/>
</dbReference>
<dbReference type="Gene3D" id="2.30.30.20">
    <property type="entry name" value="Aspartate carbamoyltransferase regulatory subunit, C-terminal domain"/>
    <property type="match status" value="1"/>
</dbReference>
<dbReference type="InterPro" id="IPR002801">
    <property type="entry name" value="Asp_carbamoylTrfase_reg"/>
</dbReference>
<dbReference type="AlphaFoldDB" id="E3HDR3"/>
<dbReference type="InterPro" id="IPR020545">
    <property type="entry name" value="Asp_carbamoyltransf_reg_N"/>
</dbReference>
<dbReference type="PANTHER" id="PTHR35805">
    <property type="entry name" value="ASPARTATE CARBAMOYLTRANSFERASE REGULATORY CHAIN"/>
    <property type="match status" value="1"/>
</dbReference>
<dbReference type="GO" id="GO:0009347">
    <property type="term" value="C:aspartate carbamoyltransferase complex"/>
    <property type="evidence" value="ECO:0007669"/>
    <property type="project" value="InterPro"/>
</dbReference>
<evidence type="ECO:0000256" key="2">
    <source>
        <dbReference type="ARBA" id="ARBA00022833"/>
    </source>
</evidence>
<comment type="function">
    <text evidence="4">Involved in allosteric regulation of aspartate carbamoyltransferase.</text>
</comment>
<feature type="binding site" evidence="4">
    <location>
        <position position="133"/>
    </location>
    <ligand>
        <name>Zn(2+)</name>
        <dbReference type="ChEBI" id="CHEBI:29105"/>
    </ligand>
</feature>
<sequence>MELQINAIENGTVIDHIDSEKTLEIMNLLELNKEQGTIMVAFNLESKKQGKKGIIKIDGRILKDEEIEKISILAPMASINIIKNYKVVEKKMVEIPDIINDVIKCHNQKCVTNFEKVPTKFYKEGKKYRCAYCETSIKKNNIILK</sequence>
<keyword evidence="3 4" id="KW-0665">Pyrimidine biosynthesis</keyword>
<evidence type="ECO:0000313" key="8">
    <source>
        <dbReference type="Proteomes" id="UP000006875"/>
    </source>
</evidence>
<dbReference type="GO" id="GO:0046872">
    <property type="term" value="F:metal ion binding"/>
    <property type="evidence" value="ECO:0007669"/>
    <property type="project" value="UniProtKB-KW"/>
</dbReference>
<comment type="similarity">
    <text evidence="4">Belongs to the PyrI family.</text>
</comment>
<geneLocation type="plasmid" evidence="7 8">
    <name>pILYOP01</name>
</geneLocation>
<dbReference type="OrthoDB" id="5599321at2"/>
<keyword evidence="1 4" id="KW-0479">Metal-binding</keyword>
<evidence type="ECO:0000256" key="1">
    <source>
        <dbReference type="ARBA" id="ARBA00022723"/>
    </source>
</evidence>
<dbReference type="InterPro" id="IPR036792">
    <property type="entry name" value="Asp_carbatrfase_reg_C_sf"/>
</dbReference>
<keyword evidence="8" id="KW-1185">Reference proteome</keyword>
<feature type="binding site" evidence="4">
    <location>
        <position position="110"/>
    </location>
    <ligand>
        <name>Zn(2+)</name>
        <dbReference type="ChEBI" id="CHEBI:29105"/>
    </ligand>
</feature>
<dbReference type="Pfam" id="PF01948">
    <property type="entry name" value="PyrI"/>
    <property type="match status" value="1"/>
</dbReference>
<keyword evidence="7" id="KW-0614">Plasmid</keyword>
<dbReference type="SUPFAM" id="SSF54893">
    <property type="entry name" value="Aspartate carbamoyltransferase, Regulatory-chain, N-terminal domain"/>
    <property type="match status" value="1"/>
</dbReference>
<dbReference type="InterPro" id="IPR036793">
    <property type="entry name" value="Asp_carbatrfase_reg_N_sf"/>
</dbReference>
<comment type="cofactor">
    <cofactor evidence="4">
        <name>Zn(2+)</name>
        <dbReference type="ChEBI" id="CHEBI:29105"/>
    </cofactor>
    <text evidence="4">Binds 1 zinc ion per subunit.</text>
</comment>
<dbReference type="Gene3D" id="3.30.70.140">
    <property type="entry name" value="Aspartate carbamoyltransferase regulatory subunit, N-terminal domain"/>
    <property type="match status" value="1"/>
</dbReference>
<protein>
    <recommendedName>
        <fullName evidence="4">Aspartate carbamoyltransferase regulatory chain</fullName>
    </recommendedName>
</protein>
<dbReference type="NCBIfam" id="TIGR00240">
    <property type="entry name" value="ATCase_reg"/>
    <property type="match status" value="1"/>
</dbReference>
<reference evidence="7 8" key="1">
    <citation type="journal article" date="2010" name="Stand. Genomic Sci.">
        <title>Complete genome sequence of Ilyobacter polytropus type strain (CuHbu1).</title>
        <authorList>
            <person name="Sikorski J."/>
            <person name="Chertkov O."/>
            <person name="Lapidus A."/>
            <person name="Nolan M."/>
            <person name="Lucas S."/>
            <person name="Del Rio T.G."/>
            <person name="Tice H."/>
            <person name="Cheng J.F."/>
            <person name="Tapia R."/>
            <person name="Han C."/>
            <person name="Goodwin L."/>
            <person name="Pitluck S."/>
            <person name="Liolios K."/>
            <person name="Ivanova N."/>
            <person name="Mavromatis K."/>
            <person name="Mikhailova N."/>
            <person name="Pati A."/>
            <person name="Chen A."/>
            <person name="Palaniappan K."/>
            <person name="Land M."/>
            <person name="Hauser L."/>
            <person name="Chang Y.J."/>
            <person name="Jeffries C.D."/>
            <person name="Brambilla E."/>
            <person name="Yasawong M."/>
            <person name="Rohde M."/>
            <person name="Pukall R."/>
            <person name="Spring S."/>
            <person name="Goker M."/>
            <person name="Woyke T."/>
            <person name="Bristow J."/>
            <person name="Eisen J.A."/>
            <person name="Markowitz V."/>
            <person name="Hugenholtz P."/>
            <person name="Kyrpides N.C."/>
            <person name="Klenk H.P."/>
        </authorList>
    </citation>
    <scope>NUCLEOTIDE SEQUENCE [LARGE SCALE GENOMIC DNA]</scope>
    <source>
        <strain evidence="8">ATCC 51220 / DSM 2926 / LMG 16218 / CuHBu1</strain>
        <plasmid evidence="8">pILYOP01</plasmid>
    </source>
</reference>
<evidence type="ECO:0000256" key="3">
    <source>
        <dbReference type="ARBA" id="ARBA00022975"/>
    </source>
</evidence>
<keyword evidence="2 4" id="KW-0862">Zinc</keyword>
<name>E3HDR3_ILYPC</name>
<dbReference type="Proteomes" id="UP000006875">
    <property type="component" value="Plasmid pILYOP01"/>
</dbReference>
<dbReference type="Pfam" id="PF02748">
    <property type="entry name" value="PyrI_C"/>
    <property type="match status" value="1"/>
</dbReference>
<dbReference type="EMBL" id="CP002282">
    <property type="protein sequence ID" value="ADO84249.1"/>
    <property type="molecule type" value="Genomic_DNA"/>
</dbReference>
<feature type="binding site" evidence="4">
    <location>
        <position position="130"/>
    </location>
    <ligand>
        <name>Zn(2+)</name>
        <dbReference type="ChEBI" id="CHEBI:29105"/>
    </ligand>
</feature>
<dbReference type="KEGG" id="ipo:Ilyop_2490"/>
<feature type="domain" description="Aspartate carbamoyltransferase regulatory subunit N-terminal" evidence="5">
    <location>
        <begin position="3"/>
        <end position="93"/>
    </location>
</feature>
<dbReference type="SUPFAM" id="SSF57825">
    <property type="entry name" value="Aspartate carbamoyltransferase, Regulatory-chain, C-terminal domain"/>
    <property type="match status" value="1"/>
</dbReference>